<organism evidence="2 3">
    <name type="scientific">Aliiroseovarius sediminilitoris</name>
    <dbReference type="NCBI Taxonomy" id="1173584"/>
    <lineage>
        <taxon>Bacteria</taxon>
        <taxon>Pseudomonadati</taxon>
        <taxon>Pseudomonadota</taxon>
        <taxon>Alphaproteobacteria</taxon>
        <taxon>Rhodobacterales</taxon>
        <taxon>Paracoccaceae</taxon>
        <taxon>Aliiroseovarius</taxon>
    </lineage>
</organism>
<sequence>MDGNSVIVLVLALASIVSLAGVIYPFKPFKSRWIALASFVGCFVLIGVTGPSPETAQTAMPEVNERRWAAQEGDERLWVTSERLNRRTCPSESCGVVGRLFFREGVTVHEERDGWARITQPYDASCVGGRSEYVDTGNAACDDANGIADGQFAEWVSMDYLSETRPPDPAADASGIEKLVAGSDDFARYRTAFAEAAQSLIAQRRCTERDFRDMGGWVKSSSHSDQPIYFTYCGGATVANRLYLNADTGEVFR</sequence>
<proteinExistence type="predicted"/>
<feature type="transmembrane region" description="Helical" evidence="1">
    <location>
        <begin position="6"/>
        <end position="26"/>
    </location>
</feature>
<dbReference type="AlphaFoldDB" id="A0A1I0QG56"/>
<dbReference type="Proteomes" id="UP000199650">
    <property type="component" value="Unassembled WGS sequence"/>
</dbReference>
<name>A0A1I0QG56_9RHOB</name>
<gene>
    <name evidence="2" type="ORF">SAMN05444851_2511</name>
</gene>
<dbReference type="Gene3D" id="2.30.30.40">
    <property type="entry name" value="SH3 Domains"/>
    <property type="match status" value="1"/>
</dbReference>
<accession>A0A1I0QG56</accession>
<evidence type="ECO:0000313" key="3">
    <source>
        <dbReference type="Proteomes" id="UP000199650"/>
    </source>
</evidence>
<reference evidence="2 3" key="1">
    <citation type="submission" date="2016-10" db="EMBL/GenBank/DDBJ databases">
        <authorList>
            <person name="de Groot N.N."/>
        </authorList>
    </citation>
    <scope>NUCLEOTIDE SEQUENCE [LARGE SCALE GENOMIC DNA]</scope>
    <source>
        <strain evidence="2 3">DSM 29439</strain>
    </source>
</reference>
<keyword evidence="1" id="KW-0472">Membrane</keyword>
<keyword evidence="1" id="KW-1133">Transmembrane helix</keyword>
<keyword evidence="3" id="KW-1185">Reference proteome</keyword>
<dbReference type="OrthoDB" id="74312at2"/>
<evidence type="ECO:0008006" key="4">
    <source>
        <dbReference type="Google" id="ProtNLM"/>
    </source>
</evidence>
<dbReference type="RefSeq" id="WP_143064335.1">
    <property type="nucleotide sequence ID" value="NZ_FOJB01000001.1"/>
</dbReference>
<evidence type="ECO:0000256" key="1">
    <source>
        <dbReference type="SAM" id="Phobius"/>
    </source>
</evidence>
<evidence type="ECO:0000313" key="2">
    <source>
        <dbReference type="EMBL" id="SEW25826.1"/>
    </source>
</evidence>
<protein>
    <recommendedName>
        <fullName evidence="4">SH3 domain-containing protein</fullName>
    </recommendedName>
</protein>
<feature type="transmembrane region" description="Helical" evidence="1">
    <location>
        <begin position="33"/>
        <end position="50"/>
    </location>
</feature>
<keyword evidence="1" id="KW-0812">Transmembrane</keyword>
<dbReference type="EMBL" id="FOJB01000001">
    <property type="protein sequence ID" value="SEW25826.1"/>
    <property type="molecule type" value="Genomic_DNA"/>
</dbReference>